<name>A0A5A7NB87_9PROT</name>
<dbReference type="Proteomes" id="UP000324996">
    <property type="component" value="Unassembled WGS sequence"/>
</dbReference>
<evidence type="ECO:0000313" key="2">
    <source>
        <dbReference type="EMBL" id="GER05177.1"/>
    </source>
</evidence>
<proteinExistence type="predicted"/>
<keyword evidence="3" id="KW-1185">Reference proteome</keyword>
<protein>
    <recommendedName>
        <fullName evidence="1">Putative Flp pilus-assembly TadG-like N-terminal domain-containing protein</fullName>
    </recommendedName>
</protein>
<feature type="domain" description="Putative Flp pilus-assembly TadG-like N-terminal" evidence="1">
    <location>
        <begin position="3"/>
        <end position="47"/>
    </location>
</feature>
<evidence type="ECO:0000313" key="3">
    <source>
        <dbReference type="Proteomes" id="UP000324996"/>
    </source>
</evidence>
<dbReference type="AlphaFoldDB" id="A0A5A7NB87"/>
<organism evidence="2 3">
    <name type="scientific">Iodidimonas nitroreducens</name>
    <dbReference type="NCBI Taxonomy" id="1236968"/>
    <lineage>
        <taxon>Bacteria</taxon>
        <taxon>Pseudomonadati</taxon>
        <taxon>Pseudomonadota</taxon>
        <taxon>Alphaproteobacteria</taxon>
        <taxon>Iodidimonadales</taxon>
        <taxon>Iodidimonadaceae</taxon>
        <taxon>Iodidimonas</taxon>
    </lineage>
</organism>
<dbReference type="Pfam" id="PF13400">
    <property type="entry name" value="Tad"/>
    <property type="match status" value="1"/>
</dbReference>
<evidence type="ECO:0000259" key="1">
    <source>
        <dbReference type="Pfam" id="PF13400"/>
    </source>
</evidence>
<reference evidence="2 3" key="1">
    <citation type="submission" date="2019-09" db="EMBL/GenBank/DDBJ databases">
        <title>NBRP : Genome information of microbial organism related human and environment.</title>
        <authorList>
            <person name="Hattori M."/>
            <person name="Oshima K."/>
            <person name="Inaba H."/>
            <person name="Suda W."/>
            <person name="Sakamoto M."/>
            <person name="Iino T."/>
            <person name="Kitahara M."/>
            <person name="Oshida Y."/>
            <person name="Iida T."/>
            <person name="Kudo T."/>
            <person name="Itoh T."/>
            <person name="Ohkuma M."/>
        </authorList>
    </citation>
    <scope>NUCLEOTIDE SEQUENCE [LARGE SCALE GENOMIC DNA]</scope>
    <source>
        <strain evidence="2 3">Q-1</strain>
    </source>
</reference>
<dbReference type="InterPro" id="IPR028087">
    <property type="entry name" value="Tad_N"/>
</dbReference>
<gene>
    <name evidence="2" type="ORF">JCM17846_28590</name>
</gene>
<accession>A0A5A7NB87</accession>
<dbReference type="EMBL" id="BKCN01000019">
    <property type="protein sequence ID" value="GER05177.1"/>
    <property type="molecule type" value="Genomic_DNA"/>
</dbReference>
<sequence length="418" mass="43077">MGGTLALTAVVFPAVIGFSGLALDGAHWYAQRRSTQSMVDAAAVAGAYARLEQKPDGTVDDVVRTEAVRNGFEPLPANDLIVKPLSSSIDPGTTALVDVTISRQVPLYFAGLLIPGTHIPISARAVAGVRNLGPQCIIALNETAARAVEFTGSTTADIGCGVASNSDSDEALFIGGSAVLMANPAQAFGDVAIEGSGELISQLPPLPFSPRVPDPFENLSVPPLSSCDQSGSGNKGVQINAGSQLVDVDGDGLITLCGGVDFSGNITLPSATYVIRNGDVSTGGGTDISGDQLSFILTGDKPGDVGRVALNNNTEMQLSAPQSGPYQGVLFFQDQKALSPDRSLFNGGVDLQLDGAIYMPQSLVEFSGGASNPDHCLQIVSDRVTFTGNSFIRNDPAVCADLGLILGGTTQKQVVLLE</sequence>
<comment type="caution">
    <text evidence="2">The sequence shown here is derived from an EMBL/GenBank/DDBJ whole genome shotgun (WGS) entry which is preliminary data.</text>
</comment>